<proteinExistence type="predicted"/>
<keyword evidence="2" id="KW-0378">Hydrolase</keyword>
<keyword evidence="2" id="KW-0255">Endonuclease</keyword>
<keyword evidence="2" id="KW-0540">Nuclease</keyword>
<dbReference type="Proteomes" id="UP000316727">
    <property type="component" value="Unassembled WGS sequence"/>
</dbReference>
<evidence type="ECO:0000313" key="3">
    <source>
        <dbReference type="Proteomes" id="UP000316727"/>
    </source>
</evidence>
<dbReference type="Gene3D" id="3.40.960.10">
    <property type="entry name" value="VSR Endonuclease"/>
    <property type="match status" value="1"/>
</dbReference>
<evidence type="ECO:0000259" key="1">
    <source>
        <dbReference type="Pfam" id="PF04480"/>
    </source>
</evidence>
<dbReference type="GO" id="GO:0004519">
    <property type="term" value="F:endonuclease activity"/>
    <property type="evidence" value="ECO:0007669"/>
    <property type="project" value="UniProtKB-KW"/>
</dbReference>
<dbReference type="SUPFAM" id="SSF52980">
    <property type="entry name" value="Restriction endonuclease-like"/>
    <property type="match status" value="1"/>
</dbReference>
<feature type="domain" description="DUF559" evidence="1">
    <location>
        <begin position="9"/>
        <end position="111"/>
    </location>
</feature>
<organism evidence="2 3">
    <name type="scientific">Pontibacter mangrovi</name>
    <dbReference type="NCBI Taxonomy" id="2589816"/>
    <lineage>
        <taxon>Bacteria</taxon>
        <taxon>Pseudomonadati</taxon>
        <taxon>Bacteroidota</taxon>
        <taxon>Cytophagia</taxon>
        <taxon>Cytophagales</taxon>
        <taxon>Hymenobacteraceae</taxon>
        <taxon>Pontibacter</taxon>
    </lineage>
</organism>
<protein>
    <submittedName>
        <fullName evidence="2">Endonuclease domain-containing protein</fullName>
    </submittedName>
</protein>
<reference evidence="2 3" key="1">
    <citation type="submission" date="2019-06" db="EMBL/GenBank/DDBJ databases">
        <title>A novel bacterium of genus Pontibacter, isolated from marine sediment.</title>
        <authorList>
            <person name="Huang H."/>
            <person name="Mo K."/>
            <person name="Hu Y."/>
        </authorList>
    </citation>
    <scope>NUCLEOTIDE SEQUENCE [LARGE SCALE GENOMIC DNA]</scope>
    <source>
        <strain evidence="2 3">HB172049</strain>
    </source>
</reference>
<comment type="caution">
    <text evidence="2">The sequence shown here is derived from an EMBL/GenBank/DDBJ whole genome shotgun (WGS) entry which is preliminary data.</text>
</comment>
<dbReference type="AlphaFoldDB" id="A0A501W6U4"/>
<dbReference type="Pfam" id="PF04480">
    <property type="entry name" value="DUF559"/>
    <property type="match status" value="1"/>
</dbReference>
<evidence type="ECO:0000313" key="2">
    <source>
        <dbReference type="EMBL" id="TPE45623.1"/>
    </source>
</evidence>
<dbReference type="PANTHER" id="PTHR38590">
    <property type="entry name" value="BLL0828 PROTEIN"/>
    <property type="match status" value="1"/>
</dbReference>
<sequence length="117" mass="13872">MIPYKPYLNELSKQLRQNSTLSEVILWNELKIKQLLGLDFDRQKPLDNYIVDFYCKELLLGIEIDGDSHDYTYELDVARQQALENLGVSFLRFDDKEVKQNLGNVLRQIEAWVLEHR</sequence>
<dbReference type="InterPro" id="IPR011335">
    <property type="entry name" value="Restrct_endonuc-II-like"/>
</dbReference>
<gene>
    <name evidence="2" type="ORF">FJM65_04905</name>
</gene>
<keyword evidence="3" id="KW-1185">Reference proteome</keyword>
<dbReference type="PANTHER" id="PTHR38590:SF1">
    <property type="entry name" value="BLL0828 PROTEIN"/>
    <property type="match status" value="1"/>
</dbReference>
<name>A0A501W6U4_9BACT</name>
<dbReference type="CDD" id="cd01038">
    <property type="entry name" value="Endonuclease_DUF559"/>
    <property type="match status" value="1"/>
</dbReference>
<dbReference type="InterPro" id="IPR007569">
    <property type="entry name" value="DUF559"/>
</dbReference>
<dbReference type="InterPro" id="IPR047216">
    <property type="entry name" value="Endonuclease_DUF559_bact"/>
</dbReference>
<dbReference type="EMBL" id="VFRQ01000002">
    <property type="protein sequence ID" value="TPE45623.1"/>
    <property type="molecule type" value="Genomic_DNA"/>
</dbReference>
<accession>A0A501W6U4</accession>
<dbReference type="OrthoDB" id="9798754at2"/>